<evidence type="ECO:0000256" key="1">
    <source>
        <dbReference type="PROSITE-ProRule" id="PRU10141"/>
    </source>
</evidence>
<dbReference type="InterPro" id="IPR021047">
    <property type="entry name" value="Mannosyltransferase_CMT1"/>
</dbReference>
<sequence length="2065" mass="225927">MKVVGLEQLTGALDKDLSHLDPVHPMKAVVLLCCLLSVYSLTVDISTTQNIQSVINDAIRNTTSGDIYFNLDPDQTFQSVSIQIISKPTVNVFFSNGNFITSSFSFQSIGNVTFSAVSFAGSSISSPALSLSDAGSVTVSSCVFTSITNSSLYIYNAASVSIDQCTFQQITISSGLANVHLKGLIPTISITGNTISSCNTATPIFHLGAQTPTAYILNNTFTDVVQDHLEGQIDMHMINNINLVISYNSFSNAWTNYGVIKVAEGRYDKISITDNLFLANLALFQVYFDWYTFTNQVTLSRNTFTQARTFPQPIGIGPQERPIYGGLILISGTHDAIIITESTAKNCLMGQNAAFIALMRSYGVASAKSLTLINVTSIQNQLMPLFINTATAGNVTVLRSKFQFNSAISSNSTTMPSAGCMTIVRSSVGSLVVMDTDISFNNGPIGGMYIEDFIASIQLYNVTAINNQGTGQGGMMYLAASSSGPNLNVSNCVFQSNLAVMYGGALYITSFGPKSGIYNSRFEFNTVTNANGEGGAFYLKNQRSGSSTYVFTIDGCDFQSNSASYGATLSAYSRYKLTGSSFSGHPPSQAVIADINDYVYVSGCQFNDIYVAVDGSPGMIASQPQFNATYYFADNTLSPTFNHQMHNYHGGSVTVNTYTFVRNSMQKILTNTVTFDRLGVNSLVVDDNMVRSIAPSLVDQVVASVRSLSLKGNGLRVLPMSSLPLNLVTLDVSRNLLTDISKTGISSSTTLQTLILSDNLLVNVTSLSMPSTIQTLDVSRNRFAGTLDVFSTMKSLQNLYIDGNSFHGSMTGLMSLNKLNVLSASDNLINGTIPPSFSTSLPQIRSVNLSNNDLSGTLSNISGAVNLVSIDISSNFLGGNFDALNRLTNLNYVNLSHNQMSGSVVAIQGLSSLLMVDLSSNTLYDSLDFSSLSSLVTVAFDDCSLSGSVPQSLFILGQLKSASLSGNSFDSLSIPPKMNLSSLQTLQLARNQLSNSDDFSTYANIPNLNALIIDNNKYQTGLARLNSLSSLQTLSASDNRLTDDVSTVGMQSIEVLKMRNNQMVGQISSLGNLKNLVQLDVSGNRIAGSIADSLNGLTRLIYLNLSHNAVQGPVTFVSSTKGLITCDLSSNNFTCPINWDAYYLCSVSCARDDKTSASVRLRVQGNVASFDQQTFQASISQIANISLHRVTFMKISSGSVITDLNILPPTSEDINQGSSPYVVDYLKTVGPKAYSDYNITLLDSSDVPSDNSAFLTTGIIIAIVAGSVGLLVIITIVIATIVIRKSNKRKQTSNNNEMEMSIHYEVIDRNQIRDNSVYHNGSLLELASSGTAEIIQKVGEGAYGVVWKARYRGNFVAMKQIKTADMEVIEGFMSEVELMKRLSPHPNVVSFIGFVARPLALITEFMEGGSLESYVIRNPTMSYKSRVSILKGVADGMAHLASERVLHKDLAARNVLLSEDLVPKVSDFGLSRILASEAEIHQSKSPEALRGQFSEKSDVWAWGVLCIEVMTGNPPFPDLTAAEFVVKVASDNIHSKLIQQIPERTMDSILSHTLVEVFQNDPNYRPTFSSISSWLCLLPSSVDAIVTFRREEGLQLCFGLIKRRSSSSSVTFMCGPSGASLRAINQTASTINLTTPSTMTLSSAHRARKSFWLSIIVATCFTLFFYLYQPREITLSLGDLASIPLEDHVRSRSNTTSLLLQLLSQVYGGKEPHRLSCDSIEVNARLEDKYGYLRKQNLNILLGGNTFNTEALLPTQLWAIAELMTFLHSKTIQFGASIHESGSTDKTATLLNQVLIPLFHHIGMDPSEIFVTTNPVGPDWKKIPDDRVPILADLRNLVISHLKNAEVHYDLLLFFNDVYFCVSDLLELLHQHVQQRADITCAMDYHSAAQFYDTWVARDIGGNMLWKAYSYDHKPFQFHAPSRDRYEQRLPIQMYSCWNGMLIFDAKPFIDDVIFRDGNKTRGECRESEASRICKGGRIASSSTLMTVDFWKVNRGRIQMLPAVAVAYNEDVYEGRRKINAPQKTVVGNETIQWQQAPENVQCIGYHDNVYEWWSTDYKKDYLKK</sequence>
<evidence type="ECO:0000256" key="2">
    <source>
        <dbReference type="SAM" id="Phobius"/>
    </source>
</evidence>
<dbReference type="PROSITE" id="PS50011">
    <property type="entry name" value="PROTEIN_KINASE_DOM"/>
    <property type="match status" value="1"/>
</dbReference>
<dbReference type="PANTHER" id="PTHR48007:SF4">
    <property type="entry name" value="LEUCINE-RICH REPEAT RECEPTOR-LIKE PROTEIN KINASE PXC1"/>
    <property type="match status" value="1"/>
</dbReference>
<dbReference type="SUPFAM" id="SSF56112">
    <property type="entry name" value="Protein kinase-like (PK-like)"/>
    <property type="match status" value="1"/>
</dbReference>
<organism evidence="4 5">
    <name type="scientific">Planoprotostelium fungivorum</name>
    <dbReference type="NCBI Taxonomy" id="1890364"/>
    <lineage>
        <taxon>Eukaryota</taxon>
        <taxon>Amoebozoa</taxon>
        <taxon>Evosea</taxon>
        <taxon>Variosea</taxon>
        <taxon>Cavosteliida</taxon>
        <taxon>Cavosteliaceae</taxon>
        <taxon>Planoprotostelium</taxon>
    </lineage>
</organism>
<dbReference type="SMART" id="SM00710">
    <property type="entry name" value="PbH1"/>
    <property type="match status" value="9"/>
</dbReference>
<dbReference type="Gene3D" id="1.10.510.10">
    <property type="entry name" value="Transferase(Phosphotransferase) domain 1"/>
    <property type="match status" value="1"/>
</dbReference>
<dbReference type="InterPro" id="IPR008266">
    <property type="entry name" value="Tyr_kinase_AS"/>
</dbReference>
<keyword evidence="1" id="KW-0547">Nucleotide-binding</keyword>
<dbReference type="Proteomes" id="UP000241769">
    <property type="component" value="Unassembled WGS sequence"/>
</dbReference>
<feature type="transmembrane region" description="Helical" evidence="2">
    <location>
        <begin position="1651"/>
        <end position="1668"/>
    </location>
</feature>
<dbReference type="InterPro" id="IPR011009">
    <property type="entry name" value="Kinase-like_dom_sf"/>
</dbReference>
<dbReference type="EMBL" id="MDYQ01000113">
    <property type="protein sequence ID" value="PRP81936.1"/>
    <property type="molecule type" value="Genomic_DNA"/>
</dbReference>
<dbReference type="SUPFAM" id="SSF51126">
    <property type="entry name" value="Pectin lyase-like"/>
    <property type="match status" value="2"/>
</dbReference>
<dbReference type="InParanoid" id="A0A2P6ND93"/>
<dbReference type="InterPro" id="IPR046959">
    <property type="entry name" value="PRK1-6/SRF4-like"/>
</dbReference>
<feature type="domain" description="Protein kinase" evidence="3">
    <location>
        <begin position="1332"/>
        <end position="1575"/>
    </location>
</feature>
<dbReference type="OrthoDB" id="262547at2759"/>
<reference evidence="4 5" key="1">
    <citation type="journal article" date="2018" name="Genome Biol. Evol.">
        <title>Multiple Roots of Fruiting Body Formation in Amoebozoa.</title>
        <authorList>
            <person name="Hillmann F."/>
            <person name="Forbes G."/>
            <person name="Novohradska S."/>
            <person name="Ferling I."/>
            <person name="Riege K."/>
            <person name="Groth M."/>
            <person name="Westermann M."/>
            <person name="Marz M."/>
            <person name="Spaller T."/>
            <person name="Winckler T."/>
            <person name="Schaap P."/>
            <person name="Glockner G."/>
        </authorList>
    </citation>
    <scope>NUCLEOTIDE SEQUENCE [LARGE SCALE GENOMIC DNA]</scope>
    <source>
        <strain evidence="4 5">Jena</strain>
    </source>
</reference>
<dbReference type="Pfam" id="PF11735">
    <property type="entry name" value="CAP59_mtransfer"/>
    <property type="match status" value="1"/>
</dbReference>
<keyword evidence="2" id="KW-1133">Transmembrane helix</keyword>
<dbReference type="InterPro" id="IPR032675">
    <property type="entry name" value="LRR_dom_sf"/>
</dbReference>
<proteinExistence type="predicted"/>
<dbReference type="GO" id="GO:0005524">
    <property type="term" value="F:ATP binding"/>
    <property type="evidence" value="ECO:0007669"/>
    <property type="project" value="UniProtKB-UniRule"/>
</dbReference>
<dbReference type="Gene3D" id="3.80.10.10">
    <property type="entry name" value="Ribonuclease Inhibitor"/>
    <property type="match status" value="3"/>
</dbReference>
<dbReference type="InterPro" id="IPR017441">
    <property type="entry name" value="Protein_kinase_ATP_BS"/>
</dbReference>
<name>A0A2P6ND93_9EUKA</name>
<keyword evidence="5" id="KW-1185">Reference proteome</keyword>
<protein>
    <recommendedName>
        <fullName evidence="3">Protein kinase domain-containing protein</fullName>
    </recommendedName>
</protein>
<dbReference type="SUPFAM" id="SSF52058">
    <property type="entry name" value="L domain-like"/>
    <property type="match status" value="2"/>
</dbReference>
<dbReference type="PROSITE" id="PS00109">
    <property type="entry name" value="PROTEIN_KINASE_TYR"/>
    <property type="match status" value="1"/>
</dbReference>
<evidence type="ECO:0000313" key="4">
    <source>
        <dbReference type="EMBL" id="PRP81936.1"/>
    </source>
</evidence>
<evidence type="ECO:0000313" key="5">
    <source>
        <dbReference type="Proteomes" id="UP000241769"/>
    </source>
</evidence>
<feature type="binding site" evidence="1">
    <location>
        <position position="1359"/>
    </location>
    <ligand>
        <name>ATP</name>
        <dbReference type="ChEBI" id="CHEBI:30616"/>
    </ligand>
</feature>
<feature type="transmembrane region" description="Helical" evidence="2">
    <location>
        <begin position="1254"/>
        <end position="1283"/>
    </location>
</feature>
<dbReference type="InterPro" id="IPR011050">
    <property type="entry name" value="Pectin_lyase_fold/virulence"/>
</dbReference>
<accession>A0A2P6ND93</accession>
<dbReference type="PANTHER" id="PTHR48007">
    <property type="entry name" value="LEUCINE-RICH REPEAT RECEPTOR-LIKE PROTEIN KINASE PXC1"/>
    <property type="match status" value="1"/>
</dbReference>
<dbReference type="InterPro" id="IPR006626">
    <property type="entry name" value="PbH1"/>
</dbReference>
<keyword evidence="1" id="KW-0067">ATP-binding</keyword>
<dbReference type="InterPro" id="IPR000719">
    <property type="entry name" value="Prot_kinase_dom"/>
</dbReference>
<dbReference type="InterPro" id="IPR001245">
    <property type="entry name" value="Ser-Thr/Tyr_kinase_cat_dom"/>
</dbReference>
<dbReference type="PROSITE" id="PS00107">
    <property type="entry name" value="PROTEIN_KINASE_ATP"/>
    <property type="match status" value="1"/>
</dbReference>
<keyword evidence="2" id="KW-0472">Membrane</keyword>
<comment type="caution">
    <text evidence="4">The sequence shown here is derived from an EMBL/GenBank/DDBJ whole genome shotgun (WGS) entry which is preliminary data.</text>
</comment>
<dbReference type="GO" id="GO:0004672">
    <property type="term" value="F:protein kinase activity"/>
    <property type="evidence" value="ECO:0007669"/>
    <property type="project" value="InterPro"/>
</dbReference>
<dbReference type="Pfam" id="PF07714">
    <property type="entry name" value="PK_Tyr_Ser-Thr"/>
    <property type="match status" value="1"/>
</dbReference>
<evidence type="ECO:0000259" key="3">
    <source>
        <dbReference type="PROSITE" id="PS50011"/>
    </source>
</evidence>
<gene>
    <name evidence="4" type="ORF">PROFUN_10508</name>
</gene>
<keyword evidence="2" id="KW-0812">Transmembrane</keyword>